<feature type="transmembrane region" description="Helical" evidence="1">
    <location>
        <begin position="6"/>
        <end position="36"/>
    </location>
</feature>
<keyword evidence="1" id="KW-1133">Transmembrane helix</keyword>
<reference evidence="2 3" key="1">
    <citation type="submission" date="2019-10" db="EMBL/GenBank/DDBJ databases">
        <title>Assembly and Annotation for the nematode Trichostrongylus colubriformis.</title>
        <authorList>
            <person name="Martin J."/>
        </authorList>
    </citation>
    <scope>NUCLEOTIDE SEQUENCE [LARGE SCALE GENOMIC DNA]</scope>
    <source>
        <strain evidence="2">G859</strain>
        <tissue evidence="2">Whole worm</tissue>
    </source>
</reference>
<evidence type="ECO:0000313" key="3">
    <source>
        <dbReference type="Proteomes" id="UP001331761"/>
    </source>
</evidence>
<protein>
    <submittedName>
        <fullName evidence="2">Uncharacterized protein</fullName>
    </submittedName>
</protein>
<keyword evidence="1" id="KW-0812">Transmembrane</keyword>
<accession>A0AAN8G8R8</accession>
<keyword evidence="1" id="KW-0472">Membrane</keyword>
<dbReference type="EMBL" id="WIXE01000928">
    <property type="protein sequence ID" value="KAK5986185.1"/>
    <property type="molecule type" value="Genomic_DNA"/>
</dbReference>
<evidence type="ECO:0000313" key="2">
    <source>
        <dbReference type="EMBL" id="KAK5986185.1"/>
    </source>
</evidence>
<name>A0AAN8G8R8_TRICO</name>
<dbReference type="Proteomes" id="UP001331761">
    <property type="component" value="Unassembled WGS sequence"/>
</dbReference>
<keyword evidence="3" id="KW-1185">Reference proteome</keyword>
<proteinExistence type="predicted"/>
<gene>
    <name evidence="2" type="ORF">GCK32_021040</name>
</gene>
<evidence type="ECO:0000256" key="1">
    <source>
        <dbReference type="SAM" id="Phobius"/>
    </source>
</evidence>
<sequence length="51" mass="5861">MKSKTIFRFIFVLVFIFVLIHSIILAFHALVVAGALHESLFMCINSFDFNV</sequence>
<comment type="caution">
    <text evidence="2">The sequence shown here is derived from an EMBL/GenBank/DDBJ whole genome shotgun (WGS) entry which is preliminary data.</text>
</comment>
<dbReference type="AlphaFoldDB" id="A0AAN8G8R8"/>
<organism evidence="2 3">
    <name type="scientific">Trichostrongylus colubriformis</name>
    <name type="common">Black scour worm</name>
    <dbReference type="NCBI Taxonomy" id="6319"/>
    <lineage>
        <taxon>Eukaryota</taxon>
        <taxon>Metazoa</taxon>
        <taxon>Ecdysozoa</taxon>
        <taxon>Nematoda</taxon>
        <taxon>Chromadorea</taxon>
        <taxon>Rhabditida</taxon>
        <taxon>Rhabditina</taxon>
        <taxon>Rhabditomorpha</taxon>
        <taxon>Strongyloidea</taxon>
        <taxon>Trichostrongylidae</taxon>
        <taxon>Trichostrongylus</taxon>
    </lineage>
</organism>